<sequence length="65" mass="7259">MNTGLPSLRDVASRAGVVLARLIHPRISCKMAFDLWISDVLVILRMFRVGWGWLVGVDLVDFGDC</sequence>
<name>A0ABY1HY95_9RHOB</name>
<protein>
    <submittedName>
        <fullName evidence="1">Uncharacterized protein</fullName>
    </submittedName>
</protein>
<proteinExistence type="predicted"/>
<organism evidence="1 2">
    <name type="scientific">Thalassobacter stenotrophicus DSM 16310</name>
    <dbReference type="NCBI Taxonomy" id="1123361"/>
    <lineage>
        <taxon>Bacteria</taxon>
        <taxon>Pseudomonadati</taxon>
        <taxon>Pseudomonadota</taxon>
        <taxon>Alphaproteobacteria</taxon>
        <taxon>Rhodobacterales</taxon>
        <taxon>Roseobacteraceae</taxon>
        <taxon>Thalassobacter</taxon>
    </lineage>
</organism>
<evidence type="ECO:0000313" key="2">
    <source>
        <dbReference type="Proteomes" id="UP000184408"/>
    </source>
</evidence>
<feature type="non-terminal residue" evidence="1">
    <location>
        <position position="65"/>
    </location>
</feature>
<gene>
    <name evidence="1" type="ORF">SAMN02744035_00001</name>
</gene>
<dbReference type="Proteomes" id="UP000184408">
    <property type="component" value="Unassembled WGS sequence"/>
</dbReference>
<comment type="caution">
    <text evidence="1">The sequence shown here is derived from an EMBL/GenBank/DDBJ whole genome shotgun (WGS) entry which is preliminary data.</text>
</comment>
<reference evidence="1 2" key="1">
    <citation type="submission" date="2016-11" db="EMBL/GenBank/DDBJ databases">
        <authorList>
            <person name="Varghese N."/>
            <person name="Submissions S."/>
        </authorList>
    </citation>
    <scope>NUCLEOTIDE SEQUENCE [LARGE SCALE GENOMIC DNA]</scope>
    <source>
        <strain evidence="1 2">DSM 16310</strain>
    </source>
</reference>
<accession>A0ABY1HY95</accession>
<keyword evidence="2" id="KW-1185">Reference proteome</keyword>
<evidence type="ECO:0000313" key="1">
    <source>
        <dbReference type="EMBL" id="SHI30560.1"/>
    </source>
</evidence>
<dbReference type="EMBL" id="FQYZ01000001">
    <property type="protein sequence ID" value="SHI30560.1"/>
    <property type="molecule type" value="Genomic_DNA"/>
</dbReference>